<name>A0A4C1VJ27_EUMVA</name>
<evidence type="ECO:0000313" key="2">
    <source>
        <dbReference type="Proteomes" id="UP000299102"/>
    </source>
</evidence>
<dbReference type="EMBL" id="BGZK01000340">
    <property type="protein sequence ID" value="GBP37914.1"/>
    <property type="molecule type" value="Genomic_DNA"/>
</dbReference>
<accession>A0A4C1VJ27</accession>
<evidence type="ECO:0000313" key="1">
    <source>
        <dbReference type="EMBL" id="GBP37914.1"/>
    </source>
</evidence>
<reference evidence="1 2" key="1">
    <citation type="journal article" date="2019" name="Commun. Biol.">
        <title>The bagworm genome reveals a unique fibroin gene that provides high tensile strength.</title>
        <authorList>
            <person name="Kono N."/>
            <person name="Nakamura H."/>
            <person name="Ohtoshi R."/>
            <person name="Tomita M."/>
            <person name="Numata K."/>
            <person name="Arakawa K."/>
        </authorList>
    </citation>
    <scope>NUCLEOTIDE SEQUENCE [LARGE SCALE GENOMIC DNA]</scope>
</reference>
<organism evidence="1 2">
    <name type="scientific">Eumeta variegata</name>
    <name type="common">Bagworm moth</name>
    <name type="synonym">Eumeta japonica</name>
    <dbReference type="NCBI Taxonomy" id="151549"/>
    <lineage>
        <taxon>Eukaryota</taxon>
        <taxon>Metazoa</taxon>
        <taxon>Ecdysozoa</taxon>
        <taxon>Arthropoda</taxon>
        <taxon>Hexapoda</taxon>
        <taxon>Insecta</taxon>
        <taxon>Pterygota</taxon>
        <taxon>Neoptera</taxon>
        <taxon>Endopterygota</taxon>
        <taxon>Lepidoptera</taxon>
        <taxon>Glossata</taxon>
        <taxon>Ditrysia</taxon>
        <taxon>Tineoidea</taxon>
        <taxon>Psychidae</taxon>
        <taxon>Oiketicinae</taxon>
        <taxon>Eumeta</taxon>
    </lineage>
</organism>
<sequence>MVNQQICRAAGTTVRCEALVLQRLSVQLKLSSFSHMWQTCTRTSKLFVSVERPPCKCSAGFFDSTKTETMVGNEISHEGLAWRSREEPTYKSFFHFCKNGTLMCIDAQTPVKCTTQLPTSACSILAKDI</sequence>
<dbReference type="Proteomes" id="UP000299102">
    <property type="component" value="Unassembled WGS sequence"/>
</dbReference>
<proteinExistence type="predicted"/>
<protein>
    <submittedName>
        <fullName evidence="1">Uncharacterized protein</fullName>
    </submittedName>
</protein>
<gene>
    <name evidence="1" type="ORF">EVAR_21450_1</name>
</gene>
<comment type="caution">
    <text evidence="1">The sequence shown here is derived from an EMBL/GenBank/DDBJ whole genome shotgun (WGS) entry which is preliminary data.</text>
</comment>
<keyword evidence="2" id="KW-1185">Reference proteome</keyword>
<dbReference type="AlphaFoldDB" id="A0A4C1VJ27"/>